<accession>A0A0S8G4F3</accession>
<comment type="caution">
    <text evidence="1">The sequence shown here is derived from an EMBL/GenBank/DDBJ whole genome shotgun (WGS) entry which is preliminary data.</text>
</comment>
<proteinExistence type="predicted"/>
<name>A0A0S8G4F3_UNCW3</name>
<organism evidence="1 2">
    <name type="scientific">candidate division WOR_3 bacterium SM23_60</name>
    <dbReference type="NCBI Taxonomy" id="1703780"/>
    <lineage>
        <taxon>Bacteria</taxon>
        <taxon>Bacteria division WOR-3</taxon>
    </lineage>
</organism>
<evidence type="ECO:0000313" key="1">
    <source>
        <dbReference type="EMBL" id="KPK67893.1"/>
    </source>
</evidence>
<dbReference type="Proteomes" id="UP000051096">
    <property type="component" value="Unassembled WGS sequence"/>
</dbReference>
<evidence type="ECO:0000313" key="2">
    <source>
        <dbReference type="Proteomes" id="UP000051096"/>
    </source>
</evidence>
<gene>
    <name evidence="1" type="ORF">AMJ87_12710</name>
</gene>
<protein>
    <submittedName>
        <fullName evidence="1">Uncharacterized protein</fullName>
    </submittedName>
</protein>
<reference evidence="1 2" key="1">
    <citation type="journal article" date="2015" name="Microbiome">
        <title>Genomic resolution of linkages in carbon, nitrogen, and sulfur cycling among widespread estuary sediment bacteria.</title>
        <authorList>
            <person name="Baker B.J."/>
            <person name="Lazar C.S."/>
            <person name="Teske A.P."/>
            <person name="Dick G.J."/>
        </authorList>
    </citation>
    <scope>NUCLEOTIDE SEQUENCE [LARGE SCALE GENOMIC DNA]</scope>
    <source>
        <strain evidence="1">SM23_60</strain>
    </source>
</reference>
<sequence length="134" mass="15183">MISGVMEAITYLVLFTITAGAGLTNQINKHAVTTLSAVGHPYLAPGVADRADYVLRLELYDSEPNEIYDEDEWFDDHSLPFPEPAVKPNETRAPLQTKYGQLCFLRNTAKWIVAVYETKYSRATYRTQENTRAH</sequence>
<dbReference type="EMBL" id="LJUO01000195">
    <property type="protein sequence ID" value="KPK67893.1"/>
    <property type="molecule type" value="Genomic_DNA"/>
</dbReference>
<dbReference type="AlphaFoldDB" id="A0A0S8G4F3"/>